<dbReference type="Pfam" id="PF13021">
    <property type="entry name" value="DUF3885"/>
    <property type="match status" value="1"/>
</dbReference>
<dbReference type="EMBL" id="BAABIQ010000006">
    <property type="protein sequence ID" value="GAA4785897.1"/>
    <property type="molecule type" value="Genomic_DNA"/>
</dbReference>
<keyword evidence="3" id="KW-1185">Reference proteome</keyword>
<name>A0ABP9AT57_9SPHI</name>
<proteinExistence type="predicted"/>
<dbReference type="Proteomes" id="UP001501411">
    <property type="component" value="Unassembled WGS sequence"/>
</dbReference>
<evidence type="ECO:0000313" key="2">
    <source>
        <dbReference type="EMBL" id="GAA4785897.1"/>
    </source>
</evidence>
<dbReference type="InterPro" id="IPR024976">
    <property type="entry name" value="DUF3885"/>
</dbReference>
<reference evidence="3" key="1">
    <citation type="journal article" date="2019" name="Int. J. Syst. Evol. Microbiol.">
        <title>The Global Catalogue of Microorganisms (GCM) 10K type strain sequencing project: providing services to taxonomists for standard genome sequencing and annotation.</title>
        <authorList>
            <consortium name="The Broad Institute Genomics Platform"/>
            <consortium name="The Broad Institute Genome Sequencing Center for Infectious Disease"/>
            <person name="Wu L."/>
            <person name="Ma J."/>
        </authorList>
    </citation>
    <scope>NUCLEOTIDE SEQUENCE [LARGE SCALE GENOMIC DNA]</scope>
    <source>
        <strain evidence="3">JCM 18200</strain>
    </source>
</reference>
<comment type="caution">
    <text evidence="2">The sequence shown here is derived from an EMBL/GenBank/DDBJ whole genome shotgun (WGS) entry which is preliminary data.</text>
</comment>
<gene>
    <name evidence="2" type="ORF">GCM10023231_12240</name>
</gene>
<evidence type="ECO:0000313" key="3">
    <source>
        <dbReference type="Proteomes" id="UP001501411"/>
    </source>
</evidence>
<organism evidence="2 3">
    <name type="scientific">Olivibacter ginsenosidimutans</name>
    <dbReference type="NCBI Taxonomy" id="1176537"/>
    <lineage>
        <taxon>Bacteria</taxon>
        <taxon>Pseudomonadati</taxon>
        <taxon>Bacteroidota</taxon>
        <taxon>Sphingobacteriia</taxon>
        <taxon>Sphingobacteriales</taxon>
        <taxon>Sphingobacteriaceae</taxon>
        <taxon>Olivibacter</taxon>
    </lineage>
</organism>
<protein>
    <recommendedName>
        <fullName evidence="1">DUF3885 domain-containing protein</fullName>
    </recommendedName>
</protein>
<sequence length="123" mass="14241">MKKEEISFSVLHQLYDHDKGNVYNRAVVLTTVGRLDVVSLLSAIAHKDFPGWQPPLGQEPLSSKDIYLINISKHIIFHMYDDRGLDILAAVKEDIGWLYQKYKDWLLDYDRQQMDATFGLSND</sequence>
<accession>A0ABP9AT57</accession>
<feature type="domain" description="DUF3885" evidence="1">
    <location>
        <begin position="2"/>
        <end position="110"/>
    </location>
</feature>
<evidence type="ECO:0000259" key="1">
    <source>
        <dbReference type="Pfam" id="PF13021"/>
    </source>
</evidence>